<dbReference type="InterPro" id="IPR050741">
    <property type="entry name" value="Acyl-CoA_dehydrogenase"/>
</dbReference>
<dbReference type="PIRSF" id="PIRSF016578">
    <property type="entry name" value="HsaA"/>
    <property type="match status" value="1"/>
</dbReference>
<dbReference type="PANTHER" id="PTHR48083:SF19">
    <property type="entry name" value="FLAVIN-DEPENDENT MONOOXYGENASE, OXYGENASE SUBUNIT HSAA"/>
    <property type="match status" value="1"/>
</dbReference>
<dbReference type="Gene3D" id="2.40.110.10">
    <property type="entry name" value="Butyryl-CoA Dehydrogenase, subunit A, domain 2"/>
    <property type="match status" value="1"/>
</dbReference>
<dbReference type="Gene3D" id="1.20.140.10">
    <property type="entry name" value="Butyryl-CoA Dehydrogenase, subunit A, domain 3"/>
    <property type="match status" value="1"/>
</dbReference>
<dbReference type="InterPro" id="IPR046373">
    <property type="entry name" value="Acyl-CoA_Oxase/DH_mid-dom_sf"/>
</dbReference>
<dbReference type="GO" id="GO:0016712">
    <property type="term" value="F:oxidoreductase activity, acting on paired donors, with incorporation or reduction of molecular oxygen, reduced flavin or flavoprotein as one donor, and incorporation of one atom of oxygen"/>
    <property type="evidence" value="ECO:0007669"/>
    <property type="project" value="TreeGrafter"/>
</dbReference>
<dbReference type="GO" id="GO:0005737">
    <property type="term" value="C:cytoplasm"/>
    <property type="evidence" value="ECO:0007669"/>
    <property type="project" value="TreeGrafter"/>
</dbReference>
<keyword evidence="6" id="KW-1185">Reference proteome</keyword>
<dbReference type="InterPro" id="IPR013107">
    <property type="entry name" value="Acyl-CoA_DH_C"/>
</dbReference>
<dbReference type="SUPFAM" id="SSF56645">
    <property type="entry name" value="Acyl-CoA dehydrogenase NM domain-like"/>
    <property type="match status" value="1"/>
</dbReference>
<feature type="domain" description="Acyl-CoA dehydrogenase C-terminal" evidence="4">
    <location>
        <begin position="244"/>
        <end position="371"/>
    </location>
</feature>
<sequence length="395" mass="42509">MQETERSGRATLEAVRELVGRLRANAQDAEDRRWLPEENIKLLEDAGVFRAPVPAKFGGLDLDVAQQVAIVEEVARGCGSTAWTVNAWMSSAGLVAAYPDRAQEEVYAGGSVRVSGGFTPTATLTPVEGGFTLDGTWRFNTGIRGADWNMVAAMVVHPDQEGESHDERYALVRASEFTVADDWHVSSAAGTGSSTSSVRGLFVPAHFVVDGAEIVEGTTGDRWNQGLRGRDYGLLPYVMVPSLAVYIGLAKQALELFQDRAPGRGIAYTGWTEQSEHPHVQIQVGTAANKITAAEGLRDRITGLMQDRADSGVAVTTAEKAAFRGQVGYGIQLAREAVEILYTLSGASVIQKSVPLQRVYRDTVGLALHGLMAPVTNLEVHGRVLLGLEPDTFFL</sequence>
<reference evidence="5" key="1">
    <citation type="submission" date="2017-09" db="EMBL/GenBank/DDBJ databases">
        <title>Complete Genome Sequence of ansamitocin-producing Bacterium Actinosynnema pretiosum X47.</title>
        <authorList>
            <person name="Cao G."/>
            <person name="Zong G."/>
            <person name="Zhong C."/>
            <person name="Fu J."/>
        </authorList>
    </citation>
    <scope>NUCLEOTIDE SEQUENCE [LARGE SCALE GENOMIC DNA]</scope>
    <source>
        <strain evidence="5">X47</strain>
    </source>
</reference>
<accession>A0A290ZA49</accession>
<evidence type="ECO:0000259" key="4">
    <source>
        <dbReference type="Pfam" id="PF08028"/>
    </source>
</evidence>
<proteinExistence type="inferred from homology"/>
<gene>
    <name evidence="5" type="ORF">CNX65_23440</name>
</gene>
<protein>
    <submittedName>
        <fullName evidence="5">Acyl-CoA dehydrogenase</fullName>
    </submittedName>
</protein>
<dbReference type="GO" id="GO:0033539">
    <property type="term" value="P:fatty acid beta-oxidation using acyl-CoA dehydrogenase"/>
    <property type="evidence" value="ECO:0007669"/>
    <property type="project" value="TreeGrafter"/>
</dbReference>
<dbReference type="Gene3D" id="1.10.540.10">
    <property type="entry name" value="Acyl-CoA dehydrogenase/oxidase, N-terminal domain"/>
    <property type="match status" value="1"/>
</dbReference>
<evidence type="ECO:0000259" key="3">
    <source>
        <dbReference type="Pfam" id="PF02771"/>
    </source>
</evidence>
<dbReference type="RefSeq" id="WP_096495695.1">
    <property type="nucleotide sequence ID" value="NZ_CP023445.1"/>
</dbReference>
<feature type="domain" description="Acyl-CoA dehydrogenase/oxidase N-terminal" evidence="3">
    <location>
        <begin position="10"/>
        <end position="107"/>
    </location>
</feature>
<dbReference type="GO" id="GO:0050660">
    <property type="term" value="F:flavin adenine dinucleotide binding"/>
    <property type="evidence" value="ECO:0007669"/>
    <property type="project" value="InterPro"/>
</dbReference>
<dbReference type="InterPro" id="IPR036250">
    <property type="entry name" value="AcylCo_DH-like_C"/>
</dbReference>
<dbReference type="Pfam" id="PF02771">
    <property type="entry name" value="Acyl-CoA_dh_N"/>
    <property type="match status" value="1"/>
</dbReference>
<dbReference type="InterPro" id="IPR009100">
    <property type="entry name" value="AcylCoA_DH/oxidase_NM_dom_sf"/>
</dbReference>
<evidence type="ECO:0000256" key="1">
    <source>
        <dbReference type="ARBA" id="ARBA00023002"/>
    </source>
</evidence>
<dbReference type="GO" id="GO:0003995">
    <property type="term" value="F:acyl-CoA dehydrogenase activity"/>
    <property type="evidence" value="ECO:0007669"/>
    <property type="project" value="TreeGrafter"/>
</dbReference>
<evidence type="ECO:0000313" key="6">
    <source>
        <dbReference type="Proteomes" id="UP000218505"/>
    </source>
</evidence>
<dbReference type="InterPro" id="IPR013786">
    <property type="entry name" value="AcylCoA_DH/ox_N"/>
</dbReference>
<comment type="similarity">
    <text evidence="2">Belongs to the HpaH/HsaA monooxygenase family.</text>
</comment>
<keyword evidence="1" id="KW-0560">Oxidoreductase</keyword>
<dbReference type="Proteomes" id="UP000218505">
    <property type="component" value="Chromosome"/>
</dbReference>
<dbReference type="KEGG" id="apre:CNX65_23440"/>
<organism evidence="5 6">
    <name type="scientific">Actinosynnema pretiosum</name>
    <dbReference type="NCBI Taxonomy" id="42197"/>
    <lineage>
        <taxon>Bacteria</taxon>
        <taxon>Bacillati</taxon>
        <taxon>Actinomycetota</taxon>
        <taxon>Actinomycetes</taxon>
        <taxon>Pseudonocardiales</taxon>
        <taxon>Pseudonocardiaceae</taxon>
        <taxon>Actinosynnema</taxon>
    </lineage>
</organism>
<dbReference type="PANTHER" id="PTHR48083">
    <property type="entry name" value="MEDIUM-CHAIN SPECIFIC ACYL-COA DEHYDROGENASE, MITOCHONDRIAL-RELATED"/>
    <property type="match status" value="1"/>
</dbReference>
<name>A0A290ZA49_9PSEU</name>
<dbReference type="Pfam" id="PF08028">
    <property type="entry name" value="Acyl-CoA_dh_2"/>
    <property type="match status" value="1"/>
</dbReference>
<dbReference type="SUPFAM" id="SSF47203">
    <property type="entry name" value="Acyl-CoA dehydrogenase C-terminal domain-like"/>
    <property type="match status" value="1"/>
</dbReference>
<dbReference type="AlphaFoldDB" id="A0A290ZA49"/>
<evidence type="ECO:0000313" key="5">
    <source>
        <dbReference type="EMBL" id="ATE55866.1"/>
    </source>
</evidence>
<dbReference type="InterPro" id="IPR037069">
    <property type="entry name" value="AcylCoA_DH/ox_N_sf"/>
</dbReference>
<evidence type="ECO:0000256" key="2">
    <source>
        <dbReference type="ARBA" id="ARBA00049661"/>
    </source>
</evidence>
<dbReference type="EMBL" id="CP023445">
    <property type="protein sequence ID" value="ATE55866.1"/>
    <property type="molecule type" value="Genomic_DNA"/>
</dbReference>